<evidence type="ECO:0000256" key="4">
    <source>
        <dbReference type="ARBA" id="ARBA00023015"/>
    </source>
</evidence>
<feature type="domain" description="Zinc finger PHD-type" evidence="7">
    <location>
        <begin position="6"/>
        <end position="55"/>
    </location>
</feature>
<evidence type="ECO:0000256" key="2">
    <source>
        <dbReference type="ARBA" id="ARBA00022771"/>
    </source>
</evidence>
<feature type="compositionally biased region" description="Basic and acidic residues" evidence="6">
    <location>
        <begin position="148"/>
        <end position="162"/>
    </location>
</feature>
<dbReference type="InterPro" id="IPR056280">
    <property type="entry name" value="AIPP2-like_SPOC"/>
</dbReference>
<dbReference type="PROSITE" id="PS01359">
    <property type="entry name" value="ZF_PHD_1"/>
    <property type="match status" value="1"/>
</dbReference>
<dbReference type="Pfam" id="PF00628">
    <property type="entry name" value="PHD"/>
    <property type="match status" value="1"/>
</dbReference>
<name>A0A2P6R600_ROSCH</name>
<dbReference type="InterPro" id="IPR001965">
    <property type="entry name" value="Znf_PHD"/>
</dbReference>
<gene>
    <name evidence="8" type="ORF">RchiOBHm_Chr3g0451401</name>
</gene>
<dbReference type="InterPro" id="IPR019787">
    <property type="entry name" value="Znf_PHD-finger"/>
</dbReference>
<evidence type="ECO:0000313" key="9">
    <source>
        <dbReference type="Proteomes" id="UP000238479"/>
    </source>
</evidence>
<feature type="compositionally biased region" description="Acidic residues" evidence="6">
    <location>
        <begin position="135"/>
        <end position="147"/>
    </location>
</feature>
<keyword evidence="2" id="KW-0863">Zinc-finger</keyword>
<dbReference type="STRING" id="74649.A0A2P6R600"/>
<dbReference type="PANTHER" id="PTHR33304">
    <property type="match status" value="1"/>
</dbReference>
<dbReference type="PANTHER" id="PTHR33304:SF18">
    <property type="entry name" value="CHROMATIN REGULATOR PHD FAMILY-RELATED"/>
    <property type="match status" value="1"/>
</dbReference>
<feature type="region of interest" description="Disordered" evidence="6">
    <location>
        <begin position="74"/>
        <end position="117"/>
    </location>
</feature>
<feature type="region of interest" description="Disordered" evidence="6">
    <location>
        <begin position="135"/>
        <end position="162"/>
    </location>
</feature>
<keyword evidence="5" id="KW-0804">Transcription</keyword>
<evidence type="ECO:0000256" key="5">
    <source>
        <dbReference type="ARBA" id="ARBA00023163"/>
    </source>
</evidence>
<evidence type="ECO:0000256" key="1">
    <source>
        <dbReference type="ARBA" id="ARBA00022723"/>
    </source>
</evidence>
<dbReference type="SUPFAM" id="SSF57903">
    <property type="entry name" value="FYVE/PHD zinc finger"/>
    <property type="match status" value="1"/>
</dbReference>
<organism evidence="8 9">
    <name type="scientific">Rosa chinensis</name>
    <name type="common">China rose</name>
    <dbReference type="NCBI Taxonomy" id="74649"/>
    <lineage>
        <taxon>Eukaryota</taxon>
        <taxon>Viridiplantae</taxon>
        <taxon>Streptophyta</taxon>
        <taxon>Embryophyta</taxon>
        <taxon>Tracheophyta</taxon>
        <taxon>Spermatophyta</taxon>
        <taxon>Magnoliopsida</taxon>
        <taxon>eudicotyledons</taxon>
        <taxon>Gunneridae</taxon>
        <taxon>Pentapetalae</taxon>
        <taxon>rosids</taxon>
        <taxon>fabids</taxon>
        <taxon>Rosales</taxon>
        <taxon>Rosaceae</taxon>
        <taxon>Rosoideae</taxon>
        <taxon>Rosoideae incertae sedis</taxon>
        <taxon>Rosa</taxon>
    </lineage>
</organism>
<dbReference type="OrthoDB" id="1932206at2759"/>
<dbReference type="InterPro" id="IPR013083">
    <property type="entry name" value="Znf_RING/FYVE/PHD"/>
</dbReference>
<evidence type="ECO:0000256" key="3">
    <source>
        <dbReference type="ARBA" id="ARBA00022833"/>
    </source>
</evidence>
<dbReference type="Pfam" id="PF23121">
    <property type="entry name" value="SPOC_AIPP2"/>
    <property type="match status" value="1"/>
</dbReference>
<feature type="compositionally biased region" description="Low complexity" evidence="6">
    <location>
        <begin position="82"/>
        <end position="99"/>
    </location>
</feature>
<dbReference type="InterPro" id="IPR011011">
    <property type="entry name" value="Znf_FYVE_PHD"/>
</dbReference>
<dbReference type="EMBL" id="PDCK01000041">
    <property type="protein sequence ID" value="PRQ41866.1"/>
    <property type="molecule type" value="Genomic_DNA"/>
</dbReference>
<dbReference type="Proteomes" id="UP000238479">
    <property type="component" value="Chromosome 3"/>
</dbReference>
<evidence type="ECO:0000256" key="6">
    <source>
        <dbReference type="SAM" id="MobiDB-lite"/>
    </source>
</evidence>
<keyword evidence="4" id="KW-0805">Transcription regulation</keyword>
<protein>
    <submittedName>
        <fullName evidence="8">Putative chromatin regulator PHD family</fullName>
    </submittedName>
</protein>
<evidence type="ECO:0000313" key="8">
    <source>
        <dbReference type="EMBL" id="PRQ41866.1"/>
    </source>
</evidence>
<feature type="compositionally biased region" description="Basic residues" evidence="6">
    <location>
        <begin position="100"/>
        <end position="117"/>
    </location>
</feature>
<sequence length="333" mass="37240">MDIRNTCLACGSGAFRGVLVYCSKCKEYAQHGYCLGVSIDEYVRRGRIWYCEDCQEVKPAASFSTPDLDECESVDTGEVLQSTPPSAWTSSTPDGTNKNLKAKNTKKLKKKSQKKKSNQSGFVVKSVLETILEGNEEAEDEGAEINCDDGHKLGNDQEGNGLEKDQFDASDDTMEIDEDGDSTHVAAQPVAIPTWRGSLNILNKVNYKNLRNETISGLAAHLSSIACAKVLEESKFLKTQLVPDLVRRTDVWPKGYDMCGTSDRSIALYFFPDSETDEKDFNNLMGSMMQEDLAMRVDVEKAELLVFTSSMLPKKYQRVKSKMYLWGVFKEKY</sequence>
<reference evidence="8 9" key="1">
    <citation type="journal article" date="2018" name="Nat. Genet.">
        <title>The Rosa genome provides new insights in the design of modern roses.</title>
        <authorList>
            <person name="Bendahmane M."/>
        </authorList>
    </citation>
    <scope>NUCLEOTIDE SEQUENCE [LARGE SCALE GENOMIC DNA]</scope>
    <source>
        <strain evidence="9">cv. Old Blush</strain>
    </source>
</reference>
<dbReference type="Gramene" id="PRQ41866">
    <property type="protein sequence ID" value="PRQ41866"/>
    <property type="gene ID" value="RchiOBHm_Chr3g0451401"/>
</dbReference>
<evidence type="ECO:0000259" key="7">
    <source>
        <dbReference type="SMART" id="SM00249"/>
    </source>
</evidence>
<dbReference type="AlphaFoldDB" id="A0A2P6R600"/>
<accession>A0A2P6R600</accession>
<dbReference type="InterPro" id="IPR019786">
    <property type="entry name" value="Zinc_finger_PHD-type_CS"/>
</dbReference>
<dbReference type="GO" id="GO:0140566">
    <property type="term" value="F:histone reader activity"/>
    <property type="evidence" value="ECO:0007669"/>
    <property type="project" value="InterPro"/>
</dbReference>
<proteinExistence type="predicted"/>
<dbReference type="GO" id="GO:0008270">
    <property type="term" value="F:zinc ion binding"/>
    <property type="evidence" value="ECO:0007669"/>
    <property type="project" value="UniProtKB-KW"/>
</dbReference>
<keyword evidence="1" id="KW-0479">Metal-binding</keyword>
<keyword evidence="9" id="KW-1185">Reference proteome</keyword>
<keyword evidence="3" id="KW-0862">Zinc</keyword>
<dbReference type="SMART" id="SM00249">
    <property type="entry name" value="PHD"/>
    <property type="match status" value="1"/>
</dbReference>
<dbReference type="InterPro" id="IPR049914">
    <property type="entry name" value="PHD1-3/5-6"/>
</dbReference>
<comment type="caution">
    <text evidence="8">The sequence shown here is derived from an EMBL/GenBank/DDBJ whole genome shotgun (WGS) entry which is preliminary data.</text>
</comment>
<dbReference type="GO" id="GO:0034244">
    <property type="term" value="P:negative regulation of transcription elongation by RNA polymerase II"/>
    <property type="evidence" value="ECO:0007669"/>
    <property type="project" value="InterPro"/>
</dbReference>
<dbReference type="Gene3D" id="3.30.40.10">
    <property type="entry name" value="Zinc/RING finger domain, C3HC4 (zinc finger)"/>
    <property type="match status" value="1"/>
</dbReference>
<dbReference type="OMA" id="ECNERTQ"/>